<dbReference type="Gene3D" id="3.40.50.1000">
    <property type="entry name" value="HAD superfamily/HAD-like"/>
    <property type="match status" value="1"/>
</dbReference>
<sequence length="581" mass="69058">MSNKIIFTDFFDTVMFRRIHSSQIYVQWAKALIHKYPVIGDNQTSSTLELLLHECRNKLRMQYKEPPYQLVIGLLYDKLIETTQLAVNKEQFIIQSLKIDIAVELGCQYPNEHLVKRFRKAKMDGAKIYIVSDFYLPQEAYNAFLMKSHLDDLFDGVYVSETFNCTKSDGSLYVYVLNDLHLDPEYVEMYGDNRHSDVKMAKINGIKGKWYFPLKHKVWTNISRKLNWDYSKRIVRKESWWLYRHTNFEEYSLVLYYFNQKLTTRVNDLKIDKVAFLSRGGYFLLKIFNALQVLITPLDRKSRGEYCYNSRKVCFTARDQKAIDGEQYKLMYEYMNSFKASNGNIYIIDEGWYNHSQQAMCSTFGYNIYGFYIGSRAKEIWKEYNICHREGLLFDYRTKYDKSKYYGIFCTNCSMYEQMLTAEHGSVIGYGRNDKNEIIPILKVSEKEDEIYHRYIKHMQECMLLQIEGIAVWLLESPIPEKQLAKIVLRASVFANHRRCRFLNDLDKHRFDNCSSGKRIPDKSIKDVKINITVLLLHPADYLGMFCKLQRKLDGNIILRWLYYPIAICYYIYIYILTFIK</sequence>
<dbReference type="EMBL" id="SRYJ01000014">
    <property type="protein sequence ID" value="TGY71036.1"/>
    <property type="molecule type" value="Genomic_DNA"/>
</dbReference>
<keyword evidence="1" id="KW-0472">Membrane</keyword>
<gene>
    <name evidence="2" type="ORF">E5339_07500</name>
</gene>
<dbReference type="Pfam" id="PF00702">
    <property type="entry name" value="Hydrolase"/>
    <property type="match status" value="1"/>
</dbReference>
<feature type="transmembrane region" description="Helical" evidence="1">
    <location>
        <begin position="561"/>
        <end position="580"/>
    </location>
</feature>
<dbReference type="Proteomes" id="UP000310760">
    <property type="component" value="Unassembled WGS sequence"/>
</dbReference>
<keyword evidence="1" id="KW-1133">Transmembrane helix</keyword>
<evidence type="ECO:0000313" key="3">
    <source>
        <dbReference type="Proteomes" id="UP000310760"/>
    </source>
</evidence>
<name>A0A4S2FPJ7_9BACT</name>
<keyword evidence="1" id="KW-0812">Transmembrane</keyword>
<dbReference type="InterPro" id="IPR023214">
    <property type="entry name" value="HAD_sf"/>
</dbReference>
<evidence type="ECO:0000313" key="2">
    <source>
        <dbReference type="EMBL" id="TGY71036.1"/>
    </source>
</evidence>
<evidence type="ECO:0000256" key="1">
    <source>
        <dbReference type="SAM" id="Phobius"/>
    </source>
</evidence>
<dbReference type="CDD" id="cd01427">
    <property type="entry name" value="HAD_like"/>
    <property type="match status" value="1"/>
</dbReference>
<accession>A0A4S2FPJ7</accession>
<comment type="caution">
    <text evidence="2">The sequence shown here is derived from an EMBL/GenBank/DDBJ whole genome shotgun (WGS) entry which is preliminary data.</text>
</comment>
<dbReference type="SUPFAM" id="SSF56784">
    <property type="entry name" value="HAD-like"/>
    <property type="match status" value="1"/>
</dbReference>
<organism evidence="2 3">
    <name type="scientific">Phocaeicola sartorii</name>
    <dbReference type="NCBI Taxonomy" id="671267"/>
    <lineage>
        <taxon>Bacteria</taxon>
        <taxon>Pseudomonadati</taxon>
        <taxon>Bacteroidota</taxon>
        <taxon>Bacteroidia</taxon>
        <taxon>Bacteroidales</taxon>
        <taxon>Bacteroidaceae</taxon>
        <taxon>Phocaeicola</taxon>
    </lineage>
</organism>
<dbReference type="InterPro" id="IPR036412">
    <property type="entry name" value="HAD-like_sf"/>
</dbReference>
<proteinExistence type="predicted"/>
<dbReference type="RefSeq" id="WP_135951056.1">
    <property type="nucleotide sequence ID" value="NZ_SRYJ01000014.1"/>
</dbReference>
<protein>
    <submittedName>
        <fullName evidence="2">Haloacid dehalogenase</fullName>
    </submittedName>
</protein>
<dbReference type="AlphaFoldDB" id="A0A4S2FPJ7"/>
<reference evidence="2 3" key="1">
    <citation type="submission" date="2019-04" db="EMBL/GenBank/DDBJ databases">
        <title>Microbes associate with the intestines of laboratory mice.</title>
        <authorList>
            <person name="Navarre W."/>
            <person name="Wong E."/>
            <person name="Huang K."/>
            <person name="Tropini C."/>
            <person name="Ng K."/>
            <person name="Yu B."/>
        </authorList>
    </citation>
    <scope>NUCLEOTIDE SEQUENCE [LARGE SCALE GENOMIC DNA]</scope>
    <source>
        <strain evidence="2 3">NM22_B1</strain>
    </source>
</reference>